<dbReference type="EMBL" id="JAPZBU010000012">
    <property type="protein sequence ID" value="KAJ5376779.1"/>
    <property type="molecule type" value="Genomic_DNA"/>
</dbReference>
<protein>
    <submittedName>
        <fullName evidence="1">Uncharacterized protein</fullName>
    </submittedName>
</protein>
<gene>
    <name evidence="1" type="ORF">N7509_013665</name>
</gene>
<proteinExistence type="predicted"/>
<reference evidence="1" key="1">
    <citation type="submission" date="2022-12" db="EMBL/GenBank/DDBJ databases">
        <authorList>
            <person name="Petersen C."/>
        </authorList>
    </citation>
    <scope>NUCLEOTIDE SEQUENCE</scope>
    <source>
        <strain evidence="1">IBT 29677</strain>
    </source>
</reference>
<comment type="caution">
    <text evidence="1">The sequence shown here is derived from an EMBL/GenBank/DDBJ whole genome shotgun (WGS) entry which is preliminary data.</text>
</comment>
<reference evidence="1" key="2">
    <citation type="journal article" date="2023" name="IMA Fungus">
        <title>Comparative genomic study of the Penicillium genus elucidates a diverse pangenome and 15 lateral gene transfer events.</title>
        <authorList>
            <person name="Petersen C."/>
            <person name="Sorensen T."/>
            <person name="Nielsen M.R."/>
            <person name="Sondergaard T.E."/>
            <person name="Sorensen J.L."/>
            <person name="Fitzpatrick D.A."/>
            <person name="Frisvad J.C."/>
            <person name="Nielsen K.L."/>
        </authorList>
    </citation>
    <scope>NUCLEOTIDE SEQUENCE</scope>
    <source>
        <strain evidence="1">IBT 29677</strain>
    </source>
</reference>
<dbReference type="RefSeq" id="XP_056481809.1">
    <property type="nucleotide sequence ID" value="XM_056638302.1"/>
</dbReference>
<evidence type="ECO:0000313" key="1">
    <source>
        <dbReference type="EMBL" id="KAJ5376779.1"/>
    </source>
</evidence>
<keyword evidence="2" id="KW-1185">Reference proteome</keyword>
<dbReference type="GeneID" id="81377282"/>
<name>A0A9W9VDI8_9EURO</name>
<sequence>MAISYYEKGDLTINQEGYLEMFAHIEGFSIFKGQKKVIVSIPPVLTMSTLYAKSDLEIDRDTESFTGNAINDNIFLRYKLIVGKLGWMEVKAAQISRS</sequence>
<dbReference type="AlphaFoldDB" id="A0A9W9VDI8"/>
<organism evidence="1 2">
    <name type="scientific">Penicillium cosmopolitanum</name>
    <dbReference type="NCBI Taxonomy" id="1131564"/>
    <lineage>
        <taxon>Eukaryota</taxon>
        <taxon>Fungi</taxon>
        <taxon>Dikarya</taxon>
        <taxon>Ascomycota</taxon>
        <taxon>Pezizomycotina</taxon>
        <taxon>Eurotiomycetes</taxon>
        <taxon>Eurotiomycetidae</taxon>
        <taxon>Eurotiales</taxon>
        <taxon>Aspergillaceae</taxon>
        <taxon>Penicillium</taxon>
    </lineage>
</organism>
<evidence type="ECO:0000313" key="2">
    <source>
        <dbReference type="Proteomes" id="UP001147747"/>
    </source>
</evidence>
<dbReference type="Proteomes" id="UP001147747">
    <property type="component" value="Unassembled WGS sequence"/>
</dbReference>
<accession>A0A9W9VDI8</accession>